<accession>A0ABM1TJU3</accession>
<dbReference type="Pfam" id="PF01562">
    <property type="entry name" value="Pep_M12B_propep"/>
    <property type="match status" value="1"/>
</dbReference>
<evidence type="ECO:0000313" key="16">
    <source>
        <dbReference type="Proteomes" id="UP000694941"/>
    </source>
</evidence>
<feature type="chain" id="PRO_5046685745" evidence="14">
    <location>
        <begin position="26"/>
        <end position="1099"/>
    </location>
</feature>
<keyword evidence="7" id="KW-0378">Hydrolase</keyword>
<dbReference type="InterPro" id="IPR000884">
    <property type="entry name" value="TSP1_rpt"/>
</dbReference>
<feature type="active site" evidence="12">
    <location>
        <position position="378"/>
    </location>
</feature>
<keyword evidence="3" id="KW-0645">Protease</keyword>
<proteinExistence type="predicted"/>
<evidence type="ECO:0000256" key="4">
    <source>
        <dbReference type="ARBA" id="ARBA00022723"/>
    </source>
</evidence>
<dbReference type="Gene3D" id="3.40.1620.60">
    <property type="match status" value="1"/>
</dbReference>
<sequence>MVSLMWILIGMSQMVTWIIIGQTKAEPTLDQLMTKEERILFLGYDDVVPEYQVTDLQNSALLRSRRSVGGDGDAGDTIVDVRAFGELFKLRLTKNRNLLSPRFFTSQKNLVGLSNDTDCLYHGVALSHPNTSAALALCDGMRGIIETETDTFTIHPLPDNVTRRLGYEGKRLSPHLVVKAKSSEQYSCPHGHIYHNIRKRNAAVFKLYDGPERRQKRNIVRRNPVIETAVFTDESFYQVMRRAFPTDTDQHLATYVLAVMNAVQLLFKDSSLGNRSPDLTLVLLDILKVQPSDLEPSHDIDTYLTNFCIWQHRRRGTIPLWDHALLLSGINMYVLDKNGRRKRHVVGLAPVSGMCNSLNSCTISEGTSFQTVHVATHEMGHSLGMEHDGSQDGNTCNPSKYIMSPTLGSGKSTWSHCSREYLEKFLRSSRAQCLAVEGPYPDILKQKSRGKLPGELYDADQQCALHYGRRVQHSTTFYGQDICKNLRCETAFSHSSSVSAHPALEGTTCGTNMWCRSGKCVSRDQVVNHPQPRDGAWSSWSAYSSCSSDCMTREGVTVVGVMISRRRCNNLGSNSLTLLSKSKAMRRLTGKNVYHTRVKLCDVSRLCYSSSKPSSLNDFISNTCQKASRINSNIGTSGTQFPNHDESHSCYVWCHKRGGGYMTQGWEIPNGAPCWRHGERHESRYCVDGHCQAFDCDGYSTLKENSLGCPTSSGSRSFGGQHGGISPASSSSRYGSAAPHGIGKHYGGSSAVNSTPYGSTAGWKSISQCKKSCIFGSKGLQVVKKDCSSQFYCLTTKETIRLCDDQSQSCGGTKQSVDQYASEVCQRYKKKYPTLLSGRGQQLSSRPGNPDSACMVACQDKVWLDTHYQMDVFDDGKFPAGTDCSGSESHVKAYCLNGKCVTFDTDGTPQDDDDSYVSHVKHLFRIKRYLQKQELLTYKDDKTKNFNEFRRPFTRVSHVKSGFDPSQYLQLPLQNRSKERVEPFVWSIVMSECSAPCDGGVQHITLECHKGHLKVEDEFCNSGHHPRNSELRPCNTHPCTGSWQIGGWSQCSATCGLAMRSRVVLCVKQVMDKVLAIVENRFCPLPVPSDVEKCKFLRC</sequence>
<dbReference type="PANTHER" id="PTHR13723">
    <property type="entry name" value="ADAMTS A DISINTEGRIN AND METALLOPROTEASE WITH THROMBOSPONDIN MOTIFS PROTEASE"/>
    <property type="match status" value="1"/>
</dbReference>
<evidence type="ECO:0000256" key="11">
    <source>
        <dbReference type="ARBA" id="ARBA00023180"/>
    </source>
</evidence>
<evidence type="ECO:0000256" key="13">
    <source>
        <dbReference type="SAM" id="MobiDB-lite"/>
    </source>
</evidence>
<dbReference type="Pfam" id="PF19030">
    <property type="entry name" value="TSP1_ADAMTS"/>
    <property type="match status" value="2"/>
</dbReference>
<evidence type="ECO:0000256" key="6">
    <source>
        <dbReference type="ARBA" id="ARBA00022737"/>
    </source>
</evidence>
<evidence type="ECO:0000256" key="7">
    <source>
        <dbReference type="ARBA" id="ARBA00022801"/>
    </source>
</evidence>
<dbReference type="PANTHER" id="PTHR13723:SF275">
    <property type="entry name" value="STALL, ISOFORM C"/>
    <property type="match status" value="1"/>
</dbReference>
<feature type="region of interest" description="Disordered" evidence="13">
    <location>
        <begin position="714"/>
        <end position="736"/>
    </location>
</feature>
<gene>
    <name evidence="17" type="primary">LOC106471836</name>
</gene>
<dbReference type="Gene3D" id="2.20.100.10">
    <property type="entry name" value="Thrombospondin type-1 (TSP1) repeat"/>
    <property type="match status" value="3"/>
</dbReference>
<feature type="compositionally biased region" description="Low complexity" evidence="13">
    <location>
        <begin position="724"/>
        <end position="736"/>
    </location>
</feature>
<comment type="subcellular location">
    <subcellularLocation>
        <location evidence="1">Secreted</location>
    </subcellularLocation>
</comment>
<evidence type="ECO:0000256" key="2">
    <source>
        <dbReference type="ARBA" id="ARBA00022525"/>
    </source>
</evidence>
<keyword evidence="4 12" id="KW-0479">Metal-binding</keyword>
<comment type="caution">
    <text evidence="12">Lacks conserved residue(s) required for the propagation of feature annotation.</text>
</comment>
<dbReference type="Pfam" id="PF01421">
    <property type="entry name" value="Reprolysin"/>
    <property type="match status" value="1"/>
</dbReference>
<evidence type="ECO:0000256" key="1">
    <source>
        <dbReference type="ARBA" id="ARBA00004613"/>
    </source>
</evidence>
<dbReference type="InterPro" id="IPR057401">
    <property type="entry name" value="Adt-1/2-like_dom"/>
</dbReference>
<feature type="binding site" evidence="12">
    <location>
        <position position="387"/>
    </location>
    <ligand>
        <name>Zn(2+)</name>
        <dbReference type="ChEBI" id="CHEBI:29105"/>
        <note>catalytic</note>
    </ligand>
</feature>
<keyword evidence="16" id="KW-1185">Reference proteome</keyword>
<evidence type="ECO:0000256" key="14">
    <source>
        <dbReference type="SAM" id="SignalP"/>
    </source>
</evidence>
<dbReference type="InterPro" id="IPR041645">
    <property type="entry name" value="ADAMTS_CR_2"/>
</dbReference>
<keyword evidence="11" id="KW-0325">Glycoprotein</keyword>
<evidence type="ECO:0000256" key="10">
    <source>
        <dbReference type="ARBA" id="ARBA00023157"/>
    </source>
</evidence>
<evidence type="ECO:0000256" key="8">
    <source>
        <dbReference type="ARBA" id="ARBA00022833"/>
    </source>
</evidence>
<dbReference type="GeneID" id="106471836"/>
<evidence type="ECO:0000256" key="5">
    <source>
        <dbReference type="ARBA" id="ARBA00022729"/>
    </source>
</evidence>
<dbReference type="InterPro" id="IPR024079">
    <property type="entry name" value="MetalloPept_cat_dom_sf"/>
</dbReference>
<organism evidence="16 17">
    <name type="scientific">Limulus polyphemus</name>
    <name type="common">Atlantic horseshoe crab</name>
    <dbReference type="NCBI Taxonomy" id="6850"/>
    <lineage>
        <taxon>Eukaryota</taxon>
        <taxon>Metazoa</taxon>
        <taxon>Ecdysozoa</taxon>
        <taxon>Arthropoda</taxon>
        <taxon>Chelicerata</taxon>
        <taxon>Merostomata</taxon>
        <taxon>Xiphosura</taxon>
        <taxon>Limulidae</taxon>
        <taxon>Limulus</taxon>
    </lineage>
</organism>
<protein>
    <submittedName>
        <fullName evidence="17">A disintegrin and metalloproteinase with thrombospondin motifs 16-like</fullName>
    </submittedName>
</protein>
<feature type="domain" description="Peptidase M12B" evidence="15">
    <location>
        <begin position="224"/>
        <end position="438"/>
    </location>
</feature>
<dbReference type="Gene3D" id="3.40.390.10">
    <property type="entry name" value="Collagenase (Catalytic Domain)"/>
    <property type="match status" value="1"/>
</dbReference>
<name>A0ABM1TJU3_LIMPO</name>
<feature type="binding site" evidence="12">
    <location>
        <position position="377"/>
    </location>
    <ligand>
        <name>Zn(2+)</name>
        <dbReference type="ChEBI" id="CHEBI:29105"/>
        <note>catalytic</note>
    </ligand>
</feature>
<evidence type="ECO:0000256" key="3">
    <source>
        <dbReference type="ARBA" id="ARBA00022670"/>
    </source>
</evidence>
<dbReference type="Pfam" id="PF25379">
    <property type="entry name" value="Adt-1"/>
    <property type="match status" value="1"/>
</dbReference>
<dbReference type="Proteomes" id="UP000694941">
    <property type="component" value="Unplaced"/>
</dbReference>
<keyword evidence="9" id="KW-0482">Metalloprotease</keyword>
<keyword evidence="10" id="KW-1015">Disulfide bond</keyword>
<dbReference type="InterPro" id="IPR001590">
    <property type="entry name" value="Peptidase_M12B"/>
</dbReference>
<dbReference type="PROSITE" id="PS50092">
    <property type="entry name" value="TSP1"/>
    <property type="match status" value="2"/>
</dbReference>
<evidence type="ECO:0000259" key="15">
    <source>
        <dbReference type="PROSITE" id="PS50215"/>
    </source>
</evidence>
<keyword evidence="8 12" id="KW-0862">Zinc</keyword>
<evidence type="ECO:0000256" key="9">
    <source>
        <dbReference type="ARBA" id="ARBA00023049"/>
    </source>
</evidence>
<dbReference type="SUPFAM" id="SSF55486">
    <property type="entry name" value="Metalloproteases ('zincins'), catalytic domain"/>
    <property type="match status" value="1"/>
</dbReference>
<dbReference type="InterPro" id="IPR050439">
    <property type="entry name" value="ADAMTS_ADAMTS-like"/>
</dbReference>
<dbReference type="SUPFAM" id="SSF82895">
    <property type="entry name" value="TSP-1 type 1 repeat"/>
    <property type="match status" value="2"/>
</dbReference>
<keyword evidence="5 14" id="KW-0732">Signal</keyword>
<dbReference type="Pfam" id="PF17771">
    <property type="entry name" value="ADAMTS_CR_2"/>
    <property type="match status" value="1"/>
</dbReference>
<feature type="binding site" evidence="12">
    <location>
        <position position="381"/>
    </location>
    <ligand>
        <name>Zn(2+)</name>
        <dbReference type="ChEBI" id="CHEBI:29105"/>
        <note>catalytic</note>
    </ligand>
</feature>
<feature type="signal peptide" evidence="14">
    <location>
        <begin position="1"/>
        <end position="25"/>
    </location>
</feature>
<dbReference type="RefSeq" id="XP_022256149.1">
    <property type="nucleotide sequence ID" value="XM_022400441.1"/>
</dbReference>
<dbReference type="SMART" id="SM00209">
    <property type="entry name" value="TSP1"/>
    <property type="match status" value="3"/>
</dbReference>
<dbReference type="InterPro" id="IPR036383">
    <property type="entry name" value="TSP1_rpt_sf"/>
</dbReference>
<keyword evidence="2" id="KW-0964">Secreted</keyword>
<keyword evidence="6" id="KW-0677">Repeat</keyword>
<evidence type="ECO:0000313" key="17">
    <source>
        <dbReference type="RefSeq" id="XP_022256149.1"/>
    </source>
</evidence>
<reference evidence="17" key="1">
    <citation type="submission" date="2025-08" db="UniProtKB">
        <authorList>
            <consortium name="RefSeq"/>
        </authorList>
    </citation>
    <scope>IDENTIFICATION</scope>
    <source>
        <tissue evidence="17">Muscle</tissue>
    </source>
</reference>
<evidence type="ECO:0000256" key="12">
    <source>
        <dbReference type="PROSITE-ProRule" id="PRU00276"/>
    </source>
</evidence>
<dbReference type="PROSITE" id="PS50215">
    <property type="entry name" value="ADAM_MEPRO"/>
    <property type="match status" value="1"/>
</dbReference>
<dbReference type="InterPro" id="IPR002870">
    <property type="entry name" value="Peptidase_M12B_N"/>
</dbReference>